<dbReference type="Proteomes" id="UP000319578">
    <property type="component" value="Unassembled WGS sequence"/>
</dbReference>
<reference evidence="3" key="2">
    <citation type="submission" date="2015-07" db="EMBL/GenBank/DDBJ databases">
        <title>MeaNS - Measles Nucleotide Surveillance Program.</title>
        <authorList>
            <person name="Tran T."/>
            <person name="Druce J."/>
        </authorList>
    </citation>
    <scope>NUCLEOTIDE SEQUENCE</scope>
    <source>
        <strain evidence="3">DSM 9887</strain>
    </source>
</reference>
<reference evidence="4" key="1">
    <citation type="submission" date="2015-07" db="EMBL/GenBank/DDBJ databases">
        <title>Genome sequencing project for genomic taxonomy and phylogenomics of Bacillus-like bacteria.</title>
        <authorList>
            <person name="Liu B."/>
            <person name="Wang J."/>
            <person name="Zhu Y."/>
            <person name="Liu G."/>
            <person name="Chen Q."/>
            <person name="Chen Z."/>
            <person name="Lan J."/>
            <person name="Che J."/>
            <person name="Ge C."/>
            <person name="Shi H."/>
            <person name="Pan Z."/>
            <person name="Liu X."/>
        </authorList>
    </citation>
    <scope>NUCLEOTIDE SEQUENCE [LARGE SCALE GENOMIC DNA]</scope>
    <source>
        <strain evidence="4">DSM 9887</strain>
    </source>
</reference>
<dbReference type="PATRIC" id="fig|54915.3.peg.1060"/>
<gene>
    <name evidence="3" type="ORF">ADS79_10570</name>
    <name evidence="2" type="ORF">BRE01_41640</name>
</gene>
<dbReference type="STRING" id="54915.ADS79_10570"/>
<dbReference type="RefSeq" id="WP_049738377.1">
    <property type="nucleotide sequence ID" value="NZ_BJON01000016.1"/>
</dbReference>
<proteinExistence type="predicted"/>
<evidence type="ECO:0000259" key="1">
    <source>
        <dbReference type="PROSITE" id="PS51186"/>
    </source>
</evidence>
<organism evidence="3 4">
    <name type="scientific">Brevibacillus reuszeri</name>
    <dbReference type="NCBI Taxonomy" id="54915"/>
    <lineage>
        <taxon>Bacteria</taxon>
        <taxon>Bacillati</taxon>
        <taxon>Bacillota</taxon>
        <taxon>Bacilli</taxon>
        <taxon>Bacillales</taxon>
        <taxon>Paenibacillaceae</taxon>
        <taxon>Brevibacillus</taxon>
    </lineage>
</organism>
<dbReference type="Pfam" id="PF13302">
    <property type="entry name" value="Acetyltransf_3"/>
    <property type="match status" value="1"/>
</dbReference>
<dbReference type="GO" id="GO:0016747">
    <property type="term" value="F:acyltransferase activity, transferring groups other than amino-acyl groups"/>
    <property type="evidence" value="ECO:0007669"/>
    <property type="project" value="InterPro"/>
</dbReference>
<evidence type="ECO:0000313" key="3">
    <source>
        <dbReference type="EMBL" id="KNB72328.1"/>
    </source>
</evidence>
<dbReference type="EMBL" id="LGIQ01000007">
    <property type="protein sequence ID" value="KNB72328.1"/>
    <property type="molecule type" value="Genomic_DNA"/>
</dbReference>
<dbReference type="InterPro" id="IPR016181">
    <property type="entry name" value="Acyl_CoA_acyltransferase"/>
</dbReference>
<dbReference type="EMBL" id="BJON01000016">
    <property type="protein sequence ID" value="GED70462.1"/>
    <property type="molecule type" value="Genomic_DNA"/>
</dbReference>
<accession>A0A0K9YUE6</accession>
<keyword evidence="5" id="KW-1185">Reference proteome</keyword>
<dbReference type="OrthoDB" id="9795199at2"/>
<protein>
    <submittedName>
        <fullName evidence="2">N-acetyltransferase</fullName>
    </submittedName>
</protein>
<dbReference type="PANTHER" id="PTHR43610:SF1">
    <property type="entry name" value="N-ACETYLTRANSFERASE DOMAIN-CONTAINING PROTEIN"/>
    <property type="match status" value="1"/>
</dbReference>
<dbReference type="AlphaFoldDB" id="A0A0K9YUE6"/>
<dbReference type="PROSITE" id="PS51186">
    <property type="entry name" value="GNAT"/>
    <property type="match status" value="1"/>
</dbReference>
<reference evidence="2 5" key="3">
    <citation type="submission" date="2019-06" db="EMBL/GenBank/DDBJ databases">
        <title>Whole genome shotgun sequence of Brevibacillus reuszeri NBRC 15719.</title>
        <authorList>
            <person name="Hosoyama A."/>
            <person name="Uohara A."/>
            <person name="Ohji S."/>
            <person name="Ichikawa N."/>
        </authorList>
    </citation>
    <scope>NUCLEOTIDE SEQUENCE [LARGE SCALE GENOMIC DNA]</scope>
    <source>
        <strain evidence="2 5">NBRC 15719</strain>
    </source>
</reference>
<evidence type="ECO:0000313" key="2">
    <source>
        <dbReference type="EMBL" id="GED70462.1"/>
    </source>
</evidence>
<dbReference type="PANTHER" id="PTHR43610">
    <property type="entry name" value="BLL6696 PROTEIN"/>
    <property type="match status" value="1"/>
</dbReference>
<dbReference type="Proteomes" id="UP000036834">
    <property type="component" value="Unassembled WGS sequence"/>
</dbReference>
<sequence>MTFTELKGNRISLVPLELQHANSLFQCSRDDRIWEYLPKKIHTIEDMQQFISTAILGRQRGEEFPFSVFDKQLGKIVGMTRYLRISSNDKSLNIGWTWYSPEVWRTAVNTECKYLLLKYAFEQWNAVRVEIITTTNNNRSQKAIERLGAKREGILRKKYNGLDHVFFSIIDEDWHEVKNRLEAFFVR</sequence>
<comment type="caution">
    <text evidence="3">The sequence shown here is derived from an EMBL/GenBank/DDBJ whole genome shotgun (WGS) entry which is preliminary data.</text>
</comment>
<dbReference type="Gene3D" id="3.40.630.30">
    <property type="match status" value="1"/>
</dbReference>
<evidence type="ECO:0000313" key="5">
    <source>
        <dbReference type="Proteomes" id="UP000319578"/>
    </source>
</evidence>
<evidence type="ECO:0000313" key="4">
    <source>
        <dbReference type="Proteomes" id="UP000036834"/>
    </source>
</evidence>
<dbReference type="SUPFAM" id="SSF55729">
    <property type="entry name" value="Acyl-CoA N-acyltransferases (Nat)"/>
    <property type="match status" value="1"/>
</dbReference>
<feature type="domain" description="N-acetyltransferase" evidence="1">
    <location>
        <begin position="11"/>
        <end position="172"/>
    </location>
</feature>
<name>A0A0K9YUE6_9BACL</name>
<dbReference type="InterPro" id="IPR000182">
    <property type="entry name" value="GNAT_dom"/>
</dbReference>